<evidence type="ECO:0000256" key="3">
    <source>
        <dbReference type="ARBA" id="ARBA00023163"/>
    </source>
</evidence>
<protein>
    <submittedName>
        <fullName evidence="6">AraC family transcriptional regulator</fullName>
    </submittedName>
</protein>
<gene>
    <name evidence="6" type="ORF">KEM09_08695</name>
</gene>
<dbReference type="SMART" id="SM00342">
    <property type="entry name" value="HTH_ARAC"/>
    <property type="match status" value="1"/>
</dbReference>
<keyword evidence="3" id="KW-0804">Transcription</keyword>
<dbReference type="PANTHER" id="PTHR43280">
    <property type="entry name" value="ARAC-FAMILY TRANSCRIPTIONAL REGULATOR"/>
    <property type="match status" value="1"/>
</dbReference>
<feature type="transmembrane region" description="Helical" evidence="4">
    <location>
        <begin position="98"/>
        <end position="117"/>
    </location>
</feature>
<comment type="caution">
    <text evidence="6">The sequence shown here is derived from an EMBL/GenBank/DDBJ whole genome shotgun (WGS) entry which is preliminary data.</text>
</comment>
<dbReference type="Pfam" id="PF12833">
    <property type="entry name" value="HTH_18"/>
    <property type="match status" value="1"/>
</dbReference>
<evidence type="ECO:0000313" key="6">
    <source>
        <dbReference type="EMBL" id="MBS2211476.1"/>
    </source>
</evidence>
<proteinExistence type="predicted"/>
<evidence type="ECO:0000259" key="5">
    <source>
        <dbReference type="PROSITE" id="PS01124"/>
    </source>
</evidence>
<keyword evidence="2" id="KW-0238">DNA-binding</keyword>
<dbReference type="Gene3D" id="1.10.10.60">
    <property type="entry name" value="Homeodomain-like"/>
    <property type="match status" value="2"/>
</dbReference>
<name>A0ABS5K911_9BACT</name>
<dbReference type="RefSeq" id="WP_212227650.1">
    <property type="nucleotide sequence ID" value="NZ_JAGUCN010000008.1"/>
</dbReference>
<dbReference type="PROSITE" id="PS00041">
    <property type="entry name" value="HTH_ARAC_FAMILY_1"/>
    <property type="match status" value="1"/>
</dbReference>
<keyword evidence="4" id="KW-0812">Transmembrane</keyword>
<evidence type="ECO:0000313" key="7">
    <source>
        <dbReference type="Proteomes" id="UP000721861"/>
    </source>
</evidence>
<organism evidence="6 7">
    <name type="scientific">Carboxylicivirga mesophila</name>
    <dbReference type="NCBI Taxonomy" id="1166478"/>
    <lineage>
        <taxon>Bacteria</taxon>
        <taxon>Pseudomonadati</taxon>
        <taxon>Bacteroidota</taxon>
        <taxon>Bacteroidia</taxon>
        <taxon>Marinilabiliales</taxon>
        <taxon>Marinilabiliaceae</taxon>
        <taxon>Carboxylicivirga</taxon>
    </lineage>
</organism>
<dbReference type="PROSITE" id="PS01124">
    <property type="entry name" value="HTH_ARAC_FAMILY_2"/>
    <property type="match status" value="1"/>
</dbReference>
<feature type="transmembrane region" description="Helical" evidence="4">
    <location>
        <begin position="65"/>
        <end position="86"/>
    </location>
</feature>
<feature type="domain" description="HTH araC/xylS-type" evidence="5">
    <location>
        <begin position="243"/>
        <end position="351"/>
    </location>
</feature>
<feature type="transmembrane region" description="Helical" evidence="4">
    <location>
        <begin position="165"/>
        <end position="188"/>
    </location>
</feature>
<dbReference type="SUPFAM" id="SSF46689">
    <property type="entry name" value="Homeodomain-like"/>
    <property type="match status" value="1"/>
</dbReference>
<keyword evidence="4" id="KW-0472">Membrane</keyword>
<evidence type="ECO:0000256" key="4">
    <source>
        <dbReference type="SAM" id="Phobius"/>
    </source>
</evidence>
<feature type="transmembrane region" description="Helical" evidence="4">
    <location>
        <begin position="6"/>
        <end position="23"/>
    </location>
</feature>
<dbReference type="InterPro" id="IPR018062">
    <property type="entry name" value="HTH_AraC-typ_CS"/>
</dbReference>
<evidence type="ECO:0000256" key="2">
    <source>
        <dbReference type="ARBA" id="ARBA00023125"/>
    </source>
</evidence>
<keyword evidence="1" id="KW-0805">Transcription regulation</keyword>
<dbReference type="InterPro" id="IPR020449">
    <property type="entry name" value="Tscrpt_reg_AraC-type_HTH"/>
</dbReference>
<feature type="transmembrane region" description="Helical" evidence="4">
    <location>
        <begin position="123"/>
        <end position="144"/>
    </location>
</feature>
<keyword evidence="7" id="KW-1185">Reference proteome</keyword>
<accession>A0ABS5K911</accession>
<feature type="transmembrane region" description="Helical" evidence="4">
    <location>
        <begin position="194"/>
        <end position="212"/>
    </location>
</feature>
<dbReference type="PRINTS" id="PR00032">
    <property type="entry name" value="HTHARAC"/>
</dbReference>
<dbReference type="Proteomes" id="UP000721861">
    <property type="component" value="Unassembled WGS sequence"/>
</dbReference>
<feature type="transmembrane region" description="Helical" evidence="4">
    <location>
        <begin position="35"/>
        <end position="53"/>
    </location>
</feature>
<reference evidence="6 7" key="1">
    <citation type="journal article" date="2014" name="Int. J. Syst. Evol. Microbiol.">
        <title>Carboxylicivirga gen. nov. in the family Marinilabiliaceae with two novel species, Carboxylicivirga mesophila sp. nov. and Carboxylicivirga taeanensis sp. nov., and reclassification of Cytophaga fermentans as Saccharicrinis fermentans gen. nov., comb. nov.</title>
        <authorList>
            <person name="Yang S.H."/>
            <person name="Seo H.S."/>
            <person name="Woo J.H."/>
            <person name="Oh H.M."/>
            <person name="Jang H."/>
            <person name="Lee J.H."/>
            <person name="Kim S.J."/>
            <person name="Kwon K.K."/>
        </authorList>
    </citation>
    <scope>NUCLEOTIDE SEQUENCE [LARGE SCALE GENOMIC DNA]</scope>
    <source>
        <strain evidence="6 7">JCM 18290</strain>
    </source>
</reference>
<dbReference type="PANTHER" id="PTHR43280:SF29">
    <property type="entry name" value="ARAC-FAMILY TRANSCRIPTIONAL REGULATOR"/>
    <property type="match status" value="1"/>
</dbReference>
<dbReference type="InterPro" id="IPR009057">
    <property type="entry name" value="Homeodomain-like_sf"/>
</dbReference>
<evidence type="ECO:0000256" key="1">
    <source>
        <dbReference type="ARBA" id="ARBA00023015"/>
    </source>
</evidence>
<sequence>MVVKLIETLIFYALIMLAFILISNPMKVNARANRWLGVSLIFWASFWFEELWYNVVGIKVELNDFLVVSFLQFLTPIAFYVSVSYFTNSSYSLRKNIGKYMIIPAFYLMLLLLNRELDNKYQFVQLLFVLGHAILYLVYSLLRIHQHQKEIEQFASSTQEINLKWLVYIIIATLFMTFAVAVFNLLFYELPLNLFMNATVLVVVFFIVYNSLKQHQIFPKKKATADVNEQEPKKQLMQEEKLDEIKGRLEALMSEQKPYMVSDLNLVKLADMLEITSHQLSHVINKGYNENFFQFVNKFRVEKAKVMLIDSQNDKLSILGVAFEAGFSSKTSFNTTFKKMTGQTPSEYKKAGSTL</sequence>
<dbReference type="EMBL" id="JAGUCN010000008">
    <property type="protein sequence ID" value="MBS2211476.1"/>
    <property type="molecule type" value="Genomic_DNA"/>
</dbReference>
<keyword evidence="4" id="KW-1133">Transmembrane helix</keyword>
<dbReference type="InterPro" id="IPR018060">
    <property type="entry name" value="HTH_AraC"/>
</dbReference>